<dbReference type="Gene3D" id="3.40.50.300">
    <property type="entry name" value="P-loop containing nucleotide triphosphate hydrolases"/>
    <property type="match status" value="1"/>
</dbReference>
<dbReference type="InterPro" id="IPR023115">
    <property type="entry name" value="TIF_IF2_dom3"/>
</dbReference>
<comment type="subcellular location">
    <subcellularLocation>
        <location evidence="8">Cytoplasm</location>
    </subcellularLocation>
</comment>
<keyword evidence="4 8" id="KW-0396">Initiation factor</keyword>
<dbReference type="NCBIfam" id="TIGR00487">
    <property type="entry name" value="IF-2"/>
    <property type="match status" value="1"/>
</dbReference>
<dbReference type="SUPFAM" id="SSF50447">
    <property type="entry name" value="Translation proteins"/>
    <property type="match status" value="2"/>
</dbReference>
<evidence type="ECO:0000256" key="8">
    <source>
        <dbReference type="HAMAP-Rule" id="MF_00100"/>
    </source>
</evidence>
<dbReference type="InterPro" id="IPR009000">
    <property type="entry name" value="Transl_B-barrel_sf"/>
</dbReference>
<evidence type="ECO:0000256" key="2">
    <source>
        <dbReference type="ARBA" id="ARBA00020675"/>
    </source>
</evidence>
<dbReference type="SUPFAM" id="SSF52540">
    <property type="entry name" value="P-loop containing nucleoside triphosphate hydrolases"/>
    <property type="match status" value="1"/>
</dbReference>
<feature type="compositionally biased region" description="Basic and acidic residues" evidence="10">
    <location>
        <begin position="172"/>
        <end position="192"/>
    </location>
</feature>
<feature type="compositionally biased region" description="Basic and acidic residues" evidence="10">
    <location>
        <begin position="96"/>
        <end position="136"/>
    </location>
</feature>
<feature type="compositionally biased region" description="Basic and acidic residues" evidence="10">
    <location>
        <begin position="198"/>
        <end position="215"/>
    </location>
</feature>
<dbReference type="InterPro" id="IPR006847">
    <property type="entry name" value="IF2_N"/>
</dbReference>
<evidence type="ECO:0000256" key="4">
    <source>
        <dbReference type="ARBA" id="ARBA00022540"/>
    </source>
</evidence>
<dbReference type="SUPFAM" id="SSF52156">
    <property type="entry name" value="Initiation factor IF2/eIF5b, domain 3"/>
    <property type="match status" value="1"/>
</dbReference>
<dbReference type="InterPro" id="IPR036925">
    <property type="entry name" value="TIF_IF2_dom3_sf"/>
</dbReference>
<gene>
    <name evidence="8" type="primary">infB</name>
    <name evidence="12" type="ORF">AWV77_00190</name>
</gene>
<protein>
    <recommendedName>
        <fullName evidence="2 8">Translation initiation factor IF-2</fullName>
    </recommendedName>
</protein>
<evidence type="ECO:0000256" key="7">
    <source>
        <dbReference type="ARBA" id="ARBA00023134"/>
    </source>
</evidence>
<feature type="compositionally biased region" description="Basic and acidic residues" evidence="10">
    <location>
        <begin position="223"/>
        <end position="232"/>
    </location>
</feature>
<dbReference type="PANTHER" id="PTHR43381">
    <property type="entry name" value="TRANSLATION INITIATION FACTOR IF-2-RELATED"/>
    <property type="match status" value="1"/>
</dbReference>
<evidence type="ECO:0000313" key="13">
    <source>
        <dbReference type="Proteomes" id="UP000067111"/>
    </source>
</evidence>
<feature type="region of interest" description="G-domain" evidence="8">
    <location>
        <begin position="342"/>
        <end position="490"/>
    </location>
</feature>
<dbReference type="GO" id="GO:0005829">
    <property type="term" value="C:cytosol"/>
    <property type="evidence" value="ECO:0007669"/>
    <property type="project" value="TreeGrafter"/>
</dbReference>
<dbReference type="GO" id="GO:0003924">
    <property type="term" value="F:GTPase activity"/>
    <property type="evidence" value="ECO:0007669"/>
    <property type="project" value="UniProtKB-UniRule"/>
</dbReference>
<sequence>MTQVTVKQLADEVKTPVERLLQQMREAGLPHTAADEGVSDSEKQSLLTHLKSSHKAKVEEPRKITLQRKTTSTLRVAGSKSISVEVRKKKVFVQRSPEEIEAERKRELEERRAVENAARQKAEEEAKRRAEEEARRQPAAVQPAAEAAAAPSAPVEAVREAAPVAAAPAPAAERKRDEPRRPDKPRADDNNRRGGGGDGERKNAPHRASVKEKAPAPRVAPRTTDEESDGFRRGGRGKAKLKKRNAHGFQSPTGPVVREVKIGETITVGDLAQQMSVKAAEIIKFMFKLGTPATINQVLDQETAQLVAEELGHKVTLVSDTALEDSLAESLKFEGEAVSRAPVVTVMGHVDHGKTSLLDYIRRAKVAAGEAGGITQHIGAYHVETDRGMVTFLDTPGHAAFTAMRARGAKATDIVILVVAADDGVMPQTIEAVQHAQAAGVPLVVAVNKIDKPGADLDRIRSELSVHGVTSEEWGGDTPFVPVSAKMGTGVDELLEAVLLQAEVLELTATPSAPGRGVVVESRLDKGRGPVATVLVQDGTLRQGDMVLVGSNYGRVRAMLDENGKPIKEAGPAIPVEILGLDGTPDAGDEMSVVADEKKAREVALFRQGKFREVKLARAHAGKLENIFENMGQEEKKTLNIVLKSDVRGSLEALNGALNGLGNDEVQVRVVGGGVGGITESDANLALASNAVLFGFNVRADAGARKIVEQEGLDMRYYNVIYDIIEDVKKALTGMLGSDVRENILGIAEVRDVFRSPKFGAVAGCMVVEGTVYRNRPIRVLREDIVIFEGELESLRRFKDDASEVRAGMECGIGVKSYNDVKVGDKIEVFEKVQVARSL</sequence>
<dbReference type="Pfam" id="PF11987">
    <property type="entry name" value="IF-2"/>
    <property type="match status" value="1"/>
</dbReference>
<evidence type="ECO:0000256" key="5">
    <source>
        <dbReference type="ARBA" id="ARBA00022741"/>
    </source>
</evidence>
<dbReference type="Pfam" id="PF04760">
    <property type="entry name" value="IF2_N"/>
    <property type="match status" value="2"/>
</dbReference>
<dbReference type="Gene3D" id="3.40.50.10050">
    <property type="entry name" value="Translation initiation factor IF- 2, domain 3"/>
    <property type="match status" value="1"/>
</dbReference>
<organism evidence="12 13">
    <name type="scientific">Pseudomonas palleroniana</name>
    <dbReference type="NCBI Taxonomy" id="191390"/>
    <lineage>
        <taxon>Bacteria</taxon>
        <taxon>Pseudomonadati</taxon>
        <taxon>Pseudomonadota</taxon>
        <taxon>Gammaproteobacteria</taxon>
        <taxon>Pseudomonadales</taxon>
        <taxon>Pseudomonadaceae</taxon>
        <taxon>Pseudomonas</taxon>
    </lineage>
</organism>
<dbReference type="NCBIfam" id="TIGR00231">
    <property type="entry name" value="small_GTP"/>
    <property type="match status" value="1"/>
</dbReference>
<comment type="function">
    <text evidence="8 9">One of the essential components for the initiation of protein synthesis. Protects formylmethionyl-tRNA from spontaneous hydrolysis and promotes its binding to the 30S ribosomal subunits. Also involved in the hydrolysis of GTP during the formation of the 70S ribosomal complex.</text>
</comment>
<dbReference type="Pfam" id="PF00009">
    <property type="entry name" value="GTP_EFTU"/>
    <property type="match status" value="1"/>
</dbReference>
<dbReference type="FunFam" id="3.40.50.10050:FF:000001">
    <property type="entry name" value="Translation initiation factor IF-2"/>
    <property type="match status" value="1"/>
</dbReference>
<dbReference type="EMBL" id="LRMR01000001">
    <property type="protein sequence ID" value="KWU52957.1"/>
    <property type="molecule type" value="Genomic_DNA"/>
</dbReference>
<dbReference type="AlphaFoldDB" id="A0A109FQS3"/>
<keyword evidence="5 8" id="KW-0547">Nucleotide-binding</keyword>
<dbReference type="InterPro" id="IPR005225">
    <property type="entry name" value="Small_GTP-bd"/>
</dbReference>
<dbReference type="CDD" id="cd03702">
    <property type="entry name" value="IF2_mtIF2_II"/>
    <property type="match status" value="1"/>
</dbReference>
<evidence type="ECO:0000256" key="3">
    <source>
        <dbReference type="ARBA" id="ARBA00022490"/>
    </source>
</evidence>
<dbReference type="HAMAP" id="MF_00100_B">
    <property type="entry name" value="IF_2_B"/>
    <property type="match status" value="1"/>
</dbReference>
<keyword evidence="3 8" id="KW-0963">Cytoplasm</keyword>
<dbReference type="CDD" id="cd03692">
    <property type="entry name" value="mtIF2_IVc"/>
    <property type="match status" value="1"/>
</dbReference>
<feature type="compositionally biased region" description="Low complexity" evidence="10">
    <location>
        <begin position="137"/>
        <end position="171"/>
    </location>
</feature>
<keyword evidence="7 8" id="KW-0342">GTP-binding</keyword>
<comment type="caution">
    <text evidence="12">The sequence shown here is derived from an EMBL/GenBank/DDBJ whole genome shotgun (WGS) entry which is preliminary data.</text>
</comment>
<feature type="region of interest" description="Disordered" evidence="10">
    <location>
        <begin position="94"/>
        <end position="254"/>
    </location>
</feature>
<dbReference type="Pfam" id="PF22042">
    <property type="entry name" value="EF-G_D2"/>
    <property type="match status" value="1"/>
</dbReference>
<dbReference type="CDD" id="cd01887">
    <property type="entry name" value="IF2_eIF5B"/>
    <property type="match status" value="1"/>
</dbReference>
<reference evidence="13" key="1">
    <citation type="submission" date="2016-01" db="EMBL/GenBank/DDBJ databases">
        <authorList>
            <person name="Gamez R.M."/>
            <person name="Rodriguez F."/>
            <person name="Bernal J.F."/>
            <person name="Agarwala R."/>
            <person name="Landsman D."/>
            <person name="Marino-Ramirez L."/>
        </authorList>
    </citation>
    <scope>NUCLEOTIDE SEQUENCE [LARGE SCALE GENOMIC DNA]</scope>
    <source>
        <strain evidence="13">Ps006</strain>
    </source>
</reference>
<feature type="binding site" evidence="8">
    <location>
        <begin position="348"/>
        <end position="355"/>
    </location>
    <ligand>
        <name>GTP</name>
        <dbReference type="ChEBI" id="CHEBI:37565"/>
    </ligand>
</feature>
<dbReference type="Pfam" id="PF08364">
    <property type="entry name" value="IF2_assoc"/>
    <property type="match status" value="1"/>
</dbReference>
<feature type="binding site" evidence="8">
    <location>
        <begin position="394"/>
        <end position="398"/>
    </location>
    <ligand>
        <name>GTP</name>
        <dbReference type="ChEBI" id="CHEBI:37565"/>
    </ligand>
</feature>
<dbReference type="InterPro" id="IPR009061">
    <property type="entry name" value="DNA-bd_dom_put_sf"/>
</dbReference>
<dbReference type="GO" id="GO:0005525">
    <property type="term" value="F:GTP binding"/>
    <property type="evidence" value="ECO:0007669"/>
    <property type="project" value="UniProtKB-KW"/>
</dbReference>
<dbReference type="Proteomes" id="UP000067111">
    <property type="component" value="Unassembled WGS sequence"/>
</dbReference>
<feature type="domain" description="Tr-type G" evidence="11">
    <location>
        <begin position="339"/>
        <end position="508"/>
    </location>
</feature>
<dbReference type="FunFam" id="3.40.50.300:FF:000019">
    <property type="entry name" value="Translation initiation factor IF-2"/>
    <property type="match status" value="1"/>
</dbReference>
<dbReference type="InterPro" id="IPR000178">
    <property type="entry name" value="TF_IF2_bacterial-like"/>
</dbReference>
<accession>A0A109FQS3</accession>
<evidence type="ECO:0000313" key="12">
    <source>
        <dbReference type="EMBL" id="KWU52957.1"/>
    </source>
</evidence>
<evidence type="ECO:0000256" key="1">
    <source>
        <dbReference type="ARBA" id="ARBA00007733"/>
    </source>
</evidence>
<dbReference type="FunFam" id="2.40.30.10:FF:000007">
    <property type="entry name" value="Translation initiation factor IF-2"/>
    <property type="match status" value="1"/>
</dbReference>
<dbReference type="Gene3D" id="3.30.56.50">
    <property type="entry name" value="Putative DNA-binding domain, N-terminal subdomain of bacterial translation initiation factor IF2"/>
    <property type="match status" value="1"/>
</dbReference>
<evidence type="ECO:0000256" key="6">
    <source>
        <dbReference type="ARBA" id="ARBA00022917"/>
    </source>
</evidence>
<dbReference type="InterPro" id="IPR000795">
    <property type="entry name" value="T_Tr_GTP-bd_dom"/>
</dbReference>
<dbReference type="PROSITE" id="PS01176">
    <property type="entry name" value="IF2"/>
    <property type="match status" value="1"/>
</dbReference>
<dbReference type="FunFam" id="2.40.30.10:FF:000008">
    <property type="entry name" value="Translation initiation factor IF-2"/>
    <property type="match status" value="1"/>
</dbReference>
<dbReference type="InterPro" id="IPR015760">
    <property type="entry name" value="TIF_IF2"/>
</dbReference>
<proteinExistence type="inferred from homology"/>
<evidence type="ECO:0000256" key="9">
    <source>
        <dbReference type="RuleBase" id="RU000644"/>
    </source>
</evidence>
<dbReference type="RefSeq" id="WP_060752262.1">
    <property type="nucleotide sequence ID" value="NZ_LRMR01000001.1"/>
</dbReference>
<dbReference type="InterPro" id="IPR013575">
    <property type="entry name" value="IF2_assoc_dom_bac"/>
</dbReference>
<dbReference type="PANTHER" id="PTHR43381:SF5">
    <property type="entry name" value="TR-TYPE G DOMAIN-CONTAINING PROTEIN"/>
    <property type="match status" value="1"/>
</dbReference>
<name>A0A109FQS3_9PSED</name>
<evidence type="ECO:0000259" key="11">
    <source>
        <dbReference type="PROSITE" id="PS51722"/>
    </source>
</evidence>
<dbReference type="PROSITE" id="PS51722">
    <property type="entry name" value="G_TR_2"/>
    <property type="match status" value="1"/>
</dbReference>
<feature type="binding site" evidence="8">
    <location>
        <begin position="448"/>
        <end position="451"/>
    </location>
    <ligand>
        <name>GTP</name>
        <dbReference type="ChEBI" id="CHEBI:37565"/>
    </ligand>
</feature>
<dbReference type="GO" id="GO:0003743">
    <property type="term" value="F:translation initiation factor activity"/>
    <property type="evidence" value="ECO:0007669"/>
    <property type="project" value="UniProtKB-UniRule"/>
</dbReference>
<dbReference type="InterPro" id="IPR053905">
    <property type="entry name" value="EF-G-like_DII"/>
</dbReference>
<comment type="similarity">
    <text evidence="1 8 9">Belongs to the TRAFAC class translation factor GTPase superfamily. Classic translation factor GTPase family. IF-2 subfamily.</text>
</comment>
<dbReference type="OrthoDB" id="9811804at2"/>
<evidence type="ECO:0000256" key="10">
    <source>
        <dbReference type="SAM" id="MobiDB-lite"/>
    </source>
</evidence>
<dbReference type="SUPFAM" id="SSF46955">
    <property type="entry name" value="Putative DNA-binding domain"/>
    <property type="match status" value="1"/>
</dbReference>
<feature type="compositionally biased region" description="Basic residues" evidence="10">
    <location>
        <begin position="233"/>
        <end position="246"/>
    </location>
</feature>
<dbReference type="InterPro" id="IPR027417">
    <property type="entry name" value="P-loop_NTPase"/>
</dbReference>
<dbReference type="InterPro" id="IPR044145">
    <property type="entry name" value="IF2_II"/>
</dbReference>
<keyword evidence="6 8" id="KW-0648">Protein biosynthesis</keyword>
<dbReference type="Gene3D" id="2.40.30.10">
    <property type="entry name" value="Translation factors"/>
    <property type="match status" value="2"/>
</dbReference>